<organism evidence="5 6">
    <name type="scientific">Amphritea atlantica</name>
    <dbReference type="NCBI Taxonomy" id="355243"/>
    <lineage>
        <taxon>Bacteria</taxon>
        <taxon>Pseudomonadati</taxon>
        <taxon>Pseudomonadota</taxon>
        <taxon>Gammaproteobacteria</taxon>
        <taxon>Oceanospirillales</taxon>
        <taxon>Oceanospirillaceae</taxon>
        <taxon>Amphritea</taxon>
    </lineage>
</organism>
<dbReference type="AlphaFoldDB" id="A0A1H9FT62"/>
<dbReference type="GO" id="GO:0009898">
    <property type="term" value="C:cytoplasmic side of plasma membrane"/>
    <property type="evidence" value="ECO:0007669"/>
    <property type="project" value="InterPro"/>
</dbReference>
<evidence type="ECO:0000256" key="2">
    <source>
        <dbReference type="ARBA" id="ARBA00022519"/>
    </source>
</evidence>
<evidence type="ECO:0000313" key="5">
    <source>
        <dbReference type="EMBL" id="SEQ41065.1"/>
    </source>
</evidence>
<keyword evidence="3" id="KW-0472">Membrane</keyword>
<protein>
    <submittedName>
        <fullName evidence="5">SecY interacting protein Syd</fullName>
    </submittedName>
</protein>
<accession>A0A1H9FT62</accession>
<feature type="compositionally biased region" description="Polar residues" evidence="4">
    <location>
        <begin position="40"/>
        <end position="60"/>
    </location>
</feature>
<sequence length="195" mass="22472">MPQPLIEKIDSFVAAAINLQLRQTGRLPLTIYDPEWPSECHQQPSEPGQQTPWKPVLQSQSDNSCHDMLDRLEQALGYSIHEDLRLWYSRYWSDPLPATSEWGELSLLFLWSEKDCERLRGNLIGHLLTKQKQKQPATLFFACTEPDGEKFLSINNQTGEIWLEQPGKQPIMKLADSLEAFLEKLTPKPIPDMEQ</sequence>
<evidence type="ECO:0000256" key="1">
    <source>
        <dbReference type="ARBA" id="ARBA00022475"/>
    </source>
</evidence>
<proteinExistence type="predicted"/>
<dbReference type="Proteomes" id="UP000198749">
    <property type="component" value="Unassembled WGS sequence"/>
</dbReference>
<keyword evidence="1" id="KW-1003">Cell membrane</keyword>
<gene>
    <name evidence="5" type="ORF">SAMN03080615_01424</name>
</gene>
<evidence type="ECO:0000256" key="3">
    <source>
        <dbReference type="ARBA" id="ARBA00023136"/>
    </source>
</evidence>
<dbReference type="Pfam" id="PF07348">
    <property type="entry name" value="Syd"/>
    <property type="match status" value="1"/>
</dbReference>
<evidence type="ECO:0000313" key="6">
    <source>
        <dbReference type="Proteomes" id="UP000198749"/>
    </source>
</evidence>
<dbReference type="STRING" id="355243.SAMN03080615_01424"/>
<feature type="region of interest" description="Disordered" evidence="4">
    <location>
        <begin position="38"/>
        <end position="60"/>
    </location>
</feature>
<name>A0A1H9FT62_9GAMM</name>
<evidence type="ECO:0000256" key="4">
    <source>
        <dbReference type="SAM" id="MobiDB-lite"/>
    </source>
</evidence>
<reference evidence="6" key="1">
    <citation type="submission" date="2016-10" db="EMBL/GenBank/DDBJ databases">
        <authorList>
            <person name="Varghese N."/>
            <person name="Submissions S."/>
        </authorList>
    </citation>
    <scope>NUCLEOTIDE SEQUENCE [LARGE SCALE GENOMIC DNA]</scope>
    <source>
        <strain evidence="6">DSM 18887</strain>
    </source>
</reference>
<dbReference type="CDD" id="cd16323">
    <property type="entry name" value="Syd"/>
    <property type="match status" value="1"/>
</dbReference>
<dbReference type="OrthoDB" id="5599437at2"/>
<keyword evidence="2" id="KW-0997">Cell inner membrane</keyword>
<dbReference type="InterPro" id="IPR038228">
    <property type="entry name" value="Syd_sf"/>
</dbReference>
<dbReference type="RefSeq" id="WP_091355883.1">
    <property type="nucleotide sequence ID" value="NZ_AP025284.1"/>
</dbReference>
<dbReference type="InterPro" id="IPR009948">
    <property type="entry name" value="Syd"/>
</dbReference>
<dbReference type="NCBIfam" id="NF003439">
    <property type="entry name" value="PRK04968.1"/>
    <property type="match status" value="1"/>
</dbReference>
<dbReference type="EMBL" id="FOGB01000003">
    <property type="protein sequence ID" value="SEQ41065.1"/>
    <property type="molecule type" value="Genomic_DNA"/>
</dbReference>
<keyword evidence="6" id="KW-1185">Reference proteome</keyword>
<dbReference type="Gene3D" id="3.40.1580.20">
    <property type="entry name" value="Syd protein"/>
    <property type="match status" value="1"/>
</dbReference>